<feature type="compositionally biased region" description="Polar residues" evidence="1">
    <location>
        <begin position="1227"/>
        <end position="1244"/>
    </location>
</feature>
<name>A0AAX6HUH0_IRIPA</name>
<dbReference type="EMBL" id="JANAVB010006599">
    <property type="protein sequence ID" value="KAJ6844207.1"/>
    <property type="molecule type" value="Genomic_DNA"/>
</dbReference>
<feature type="compositionally biased region" description="Basic and acidic residues" evidence="1">
    <location>
        <begin position="484"/>
        <end position="500"/>
    </location>
</feature>
<evidence type="ECO:0000313" key="2">
    <source>
        <dbReference type="EMBL" id="KAJ6844207.1"/>
    </source>
</evidence>
<evidence type="ECO:0000256" key="1">
    <source>
        <dbReference type="SAM" id="MobiDB-lite"/>
    </source>
</evidence>
<comment type="caution">
    <text evidence="2">The sequence shown here is derived from an EMBL/GenBank/DDBJ whole genome shotgun (WGS) entry which is preliminary data.</text>
</comment>
<feature type="compositionally biased region" description="Acidic residues" evidence="1">
    <location>
        <begin position="86"/>
        <end position="95"/>
    </location>
</feature>
<feature type="region of interest" description="Disordered" evidence="1">
    <location>
        <begin position="54"/>
        <end position="74"/>
    </location>
</feature>
<organism evidence="2 3">
    <name type="scientific">Iris pallida</name>
    <name type="common">Sweet iris</name>
    <dbReference type="NCBI Taxonomy" id="29817"/>
    <lineage>
        <taxon>Eukaryota</taxon>
        <taxon>Viridiplantae</taxon>
        <taxon>Streptophyta</taxon>
        <taxon>Embryophyta</taxon>
        <taxon>Tracheophyta</taxon>
        <taxon>Spermatophyta</taxon>
        <taxon>Magnoliopsida</taxon>
        <taxon>Liliopsida</taxon>
        <taxon>Asparagales</taxon>
        <taxon>Iridaceae</taxon>
        <taxon>Iridoideae</taxon>
        <taxon>Irideae</taxon>
        <taxon>Iris</taxon>
    </lineage>
</organism>
<reference evidence="2" key="1">
    <citation type="journal article" date="2023" name="GigaByte">
        <title>Genome assembly of the bearded iris, Iris pallida Lam.</title>
        <authorList>
            <person name="Bruccoleri R.E."/>
            <person name="Oakeley E.J."/>
            <person name="Faust A.M.E."/>
            <person name="Altorfer M."/>
            <person name="Dessus-Babus S."/>
            <person name="Burckhardt D."/>
            <person name="Oertli M."/>
            <person name="Naumann U."/>
            <person name="Petersen F."/>
            <person name="Wong J."/>
        </authorList>
    </citation>
    <scope>NUCLEOTIDE SEQUENCE</scope>
    <source>
        <strain evidence="2">GSM-AAB239-AS_SAM_17_03QT</strain>
    </source>
</reference>
<feature type="compositionally biased region" description="Basic and acidic residues" evidence="1">
    <location>
        <begin position="1015"/>
        <end position="1047"/>
    </location>
</feature>
<dbReference type="PANTHER" id="PTHR34536">
    <property type="entry name" value="DENTIN SIALOPHOSPHOPROTEIN-LIKE PROTEIN"/>
    <property type="match status" value="1"/>
</dbReference>
<proteinExistence type="predicted"/>
<gene>
    <name evidence="2" type="ORF">M6B38_291435</name>
</gene>
<dbReference type="Proteomes" id="UP001140949">
    <property type="component" value="Unassembled WGS sequence"/>
</dbReference>
<feature type="region of interest" description="Disordered" evidence="1">
    <location>
        <begin position="999"/>
        <end position="1047"/>
    </location>
</feature>
<feature type="region of interest" description="Disordered" evidence="1">
    <location>
        <begin position="1288"/>
        <end position="1322"/>
    </location>
</feature>
<protein>
    <submittedName>
        <fullName evidence="2">Uncharacterized protein</fullName>
    </submittedName>
</protein>
<sequence length="1462" mass="161374">MPITEQDKLGVHARPSNDSFVAVPFKKRRFLFTQPPSPPLQLPYLASEDCDAQCKPESSGLESPLSETCGHPGQVDVVTGNKCAVTEEDVSSDSGEDPKYTDVNESPTGDTTLALSDPGLGPHVEANSVNVTETEQEMVLNNKILPVMGSSQLLPVMQGTLEMPQNVGSDEGKIVQSEGTLVLNNNPLSVTGNRQPPSEMQKTLEVPQNVGNDEGKIVRNETLVLNNKVLPVMGSTQSAAVMQETLDVAQKVANDEGKIVQSERTLVLNNKVLPVTGCTQTPLVLQETLDVAHKVDEGKVVLCEGISSKEDNMEQNTPLGKSSDTELKVDSGHLSLSRSNWDLNTTMDTWEGSRTGFVVNHGSGTSTNGRLELDGMPLKGLEFGLKDSLYKGPSGANVMLGNQSLQTNGHDNKLLNLSTATAEHSNSVACLDLQLKPSFLSNACTKSANLNTLREMPYLSLSVKPTNKVSSHSPQLSTSVVKPEPSESDHRDTRKVHDMGRPNSLALKNVKSEPCEGHETSKSTVSSNLKSVCSIIVKQEPLSQSHGCYKSPEGKLIPVDLVGRGFSLQSAKMHQNAGTFHDNSPDQTCKSPKCKSPERRAFQMDLAHGSSIQNTEVHQKSGKVDDKTLEDTCKPLGSDERKLQSDIDGPSTHITRVSNDMDSQLKQSNDFTLDIVMPNAAEDIASKPLRIAVRPMISDGNDFNSMKNLCETENFPLLPEPLVPECKEHTMADGMTESVAYNSSETTQIDEQLSRQNEHGKVVESNETKDKIAISPVTQYEPNVALSHDATGVKLLHKQCVAGDEDYEDGEVRDLVLLNIAVEGPPSMESDVEQVKDIESVSPVDVPAPKASLAEEKEIYIHNTSEVKDHGTADCEIGPCYDKDVQGFSSSTLQTGDSFKGHQPSKTIRTLSKDNIKKHKDPERKVKSDIGLSISKDIEAHQADASNQQEKPGGYHPILGEFSDLWETESSQADGATKDFTNTGQHSRIIYLNSGSNKLASEKMRSESGRSSSSKIERGSPEDRSFNCERSDSRGSRDKPSKFGVDRRQFYQAGRQVTDFVCNRDRTDERLIALSGDKCTDSGQLLEHGNRLNGIRFSRRPNDSEIANAAASDGFNHRMRKRSIDEFQNCSRMPCRTSGAIGQGMMGRHPIRNISPGRCIGREVPDFLLVCEDNLMRNLPDDMMEPSIPSHQHSQYERSQGIFIRRGRGSSSPTQRRGVALHLPDNCPNSSSRARQRSPHQWTTPGRCLNGYTGPPELVRCRSPEMRSPHQRPCFQDEMVVARRRASPPYNGPLSDDVIDMAPPTREHNFPRPSRGPNRSNRRFDLIEHREIPEEDYFGPPLPHSRIREFAEEDEYVEDRRCKRGPLRSFRQNCADDDNENIRFCVDDGPGRFRLCPEDDEGFPGGDNPRDFNGRFRNRLGNASGRLRAGIVQDEDGNYRHHEGQGWHGGGYGDVRTKRRRF</sequence>
<feature type="region of interest" description="Disordered" evidence="1">
    <location>
        <begin position="1206"/>
        <end position="1249"/>
    </location>
</feature>
<reference evidence="2" key="2">
    <citation type="submission" date="2023-04" db="EMBL/GenBank/DDBJ databases">
        <authorList>
            <person name="Bruccoleri R.E."/>
            <person name="Oakeley E.J."/>
            <person name="Faust A.-M."/>
            <person name="Dessus-Babus S."/>
            <person name="Altorfer M."/>
            <person name="Burckhardt D."/>
            <person name="Oertli M."/>
            <person name="Naumann U."/>
            <person name="Petersen F."/>
            <person name="Wong J."/>
        </authorList>
    </citation>
    <scope>NUCLEOTIDE SEQUENCE</scope>
    <source>
        <strain evidence="2">GSM-AAB239-AS_SAM_17_03QT</strain>
        <tissue evidence="2">Leaf</tissue>
    </source>
</reference>
<feature type="region of interest" description="Disordered" evidence="1">
    <location>
        <begin position="466"/>
        <end position="500"/>
    </location>
</feature>
<dbReference type="PANTHER" id="PTHR34536:SF4">
    <property type="entry name" value="BTZ DOMAIN-CONTAINING PROTEIN"/>
    <property type="match status" value="1"/>
</dbReference>
<keyword evidence="3" id="KW-1185">Reference proteome</keyword>
<feature type="compositionally biased region" description="Low complexity" evidence="1">
    <location>
        <begin position="56"/>
        <end position="67"/>
    </location>
</feature>
<feature type="compositionally biased region" description="Polar residues" evidence="1">
    <location>
        <begin position="466"/>
        <end position="480"/>
    </location>
</feature>
<feature type="region of interest" description="Disordered" evidence="1">
    <location>
        <begin position="86"/>
        <end position="125"/>
    </location>
</feature>
<feature type="compositionally biased region" description="Polar residues" evidence="1">
    <location>
        <begin position="103"/>
        <end position="114"/>
    </location>
</feature>
<accession>A0AAX6HUH0</accession>
<evidence type="ECO:0000313" key="3">
    <source>
        <dbReference type="Proteomes" id="UP001140949"/>
    </source>
</evidence>